<keyword evidence="10" id="KW-1015">Disulfide bond</keyword>
<evidence type="ECO:0000256" key="6">
    <source>
        <dbReference type="ARBA" id="ARBA00022723"/>
    </source>
</evidence>
<dbReference type="Pfam" id="PF01179">
    <property type="entry name" value="Cu_amine_oxid"/>
    <property type="match status" value="1"/>
</dbReference>
<evidence type="ECO:0000256" key="1">
    <source>
        <dbReference type="ARBA" id="ARBA00001935"/>
    </source>
</evidence>
<dbReference type="EC" id="1.4.3.-" evidence="15"/>
<comment type="PTM">
    <text evidence="14 15">Topaquinone (TPQ) is generated by copper-dependent autoxidation of a specific tyrosyl residue.</text>
</comment>
<comment type="cofactor">
    <cofactor evidence="2">
        <name>Mn(2+)</name>
        <dbReference type="ChEBI" id="CHEBI:29035"/>
    </cofactor>
</comment>
<comment type="cofactor">
    <cofactor evidence="3">
        <name>Zn(2+)</name>
        <dbReference type="ChEBI" id="CHEBI:29105"/>
    </cofactor>
</comment>
<dbReference type="SUPFAM" id="SSF54416">
    <property type="entry name" value="Amine oxidase N-terminal region"/>
    <property type="match status" value="2"/>
</dbReference>
<dbReference type="InterPro" id="IPR036460">
    <property type="entry name" value="Cu_amine_oxidase_C_sf"/>
</dbReference>
<evidence type="ECO:0000259" key="18">
    <source>
        <dbReference type="Pfam" id="PF02728"/>
    </source>
</evidence>
<dbReference type="FunFam" id="2.70.98.20:FF:000001">
    <property type="entry name" value="Amine oxidase"/>
    <property type="match status" value="1"/>
</dbReference>
<feature type="active site" description="Schiff-base intermediate with substrate; via topaquinone" evidence="13">
    <location>
        <position position="396"/>
    </location>
</feature>
<dbReference type="Proteomes" id="UP000654370">
    <property type="component" value="Unassembled WGS sequence"/>
</dbReference>
<keyword evidence="7 13" id="KW-0801">TPQ</keyword>
<dbReference type="PROSITE" id="PS01164">
    <property type="entry name" value="COPPER_AMINE_OXID_1"/>
    <property type="match status" value="1"/>
</dbReference>
<keyword evidence="11" id="KW-0464">Manganese</keyword>
<evidence type="ECO:0000313" key="20">
    <source>
        <dbReference type="Proteomes" id="UP000654370"/>
    </source>
</evidence>
<evidence type="ECO:0000256" key="4">
    <source>
        <dbReference type="ARBA" id="ARBA00007983"/>
    </source>
</evidence>
<dbReference type="AlphaFoldDB" id="A0A8H7UD98"/>
<evidence type="ECO:0000256" key="8">
    <source>
        <dbReference type="ARBA" id="ARBA00023002"/>
    </source>
</evidence>
<gene>
    <name evidence="19" type="ORF">INT43_001335</name>
</gene>
<accession>A0A8H7UD98</accession>
<dbReference type="InterPro" id="IPR015802">
    <property type="entry name" value="Cu_amine_oxidase_N3"/>
</dbReference>
<evidence type="ECO:0000256" key="5">
    <source>
        <dbReference type="ARBA" id="ARBA00011738"/>
    </source>
</evidence>
<evidence type="ECO:0000259" key="16">
    <source>
        <dbReference type="Pfam" id="PF01179"/>
    </source>
</evidence>
<protein>
    <recommendedName>
        <fullName evidence="15">Amine oxidase</fullName>
        <ecNumber evidence="15">1.4.3.-</ecNumber>
    </recommendedName>
</protein>
<dbReference type="InterPro" id="IPR049948">
    <property type="entry name" value="Cu_Am_ox_TPQ-bd"/>
</dbReference>
<keyword evidence="8 15" id="KW-0560">Oxidoreductase</keyword>
<keyword evidence="20" id="KW-1185">Reference proteome</keyword>
<evidence type="ECO:0000313" key="19">
    <source>
        <dbReference type="EMBL" id="KAG2175688.1"/>
    </source>
</evidence>
<dbReference type="SUPFAM" id="SSF49998">
    <property type="entry name" value="Amine oxidase catalytic domain"/>
    <property type="match status" value="1"/>
</dbReference>
<name>A0A8H7UD98_MORIS</name>
<dbReference type="GO" id="GO:0009308">
    <property type="term" value="P:amine metabolic process"/>
    <property type="evidence" value="ECO:0007669"/>
    <property type="project" value="UniProtKB-UniRule"/>
</dbReference>
<comment type="caution">
    <text evidence="19">The sequence shown here is derived from an EMBL/GenBank/DDBJ whole genome shotgun (WGS) entry which is preliminary data.</text>
</comment>
<evidence type="ECO:0000256" key="15">
    <source>
        <dbReference type="RuleBase" id="RU000672"/>
    </source>
</evidence>
<dbReference type="NCBIfam" id="NF008559">
    <property type="entry name" value="PRK11504.1"/>
    <property type="match status" value="1"/>
</dbReference>
<evidence type="ECO:0000259" key="17">
    <source>
        <dbReference type="Pfam" id="PF02727"/>
    </source>
</evidence>
<reference evidence="19" key="1">
    <citation type="submission" date="2020-12" db="EMBL/GenBank/DDBJ databases">
        <title>Metabolic potential, ecology and presence of endohyphal bacteria is reflected in genomic diversity of Mucoromycotina.</title>
        <authorList>
            <person name="Muszewska A."/>
            <person name="Okrasinska A."/>
            <person name="Steczkiewicz K."/>
            <person name="Drgas O."/>
            <person name="Orlowska M."/>
            <person name="Perlinska-Lenart U."/>
            <person name="Aleksandrzak-Piekarczyk T."/>
            <person name="Szatraj K."/>
            <person name="Zielenkiewicz U."/>
            <person name="Pilsyk S."/>
            <person name="Malc E."/>
            <person name="Mieczkowski P."/>
            <person name="Kruszewska J.S."/>
            <person name="Biernat P."/>
            <person name="Pawlowska J."/>
        </authorList>
    </citation>
    <scope>NUCLEOTIDE SEQUENCE</scope>
    <source>
        <strain evidence="19">WA0000067209</strain>
    </source>
</reference>
<comment type="subunit">
    <text evidence="5">Homodimer.</text>
</comment>
<evidence type="ECO:0000256" key="11">
    <source>
        <dbReference type="ARBA" id="ARBA00023211"/>
    </source>
</evidence>
<evidence type="ECO:0000256" key="12">
    <source>
        <dbReference type="ARBA" id="ARBA00048032"/>
    </source>
</evidence>
<comment type="catalytic activity">
    <reaction evidence="12">
        <text>a primary methyl amine + O2 + H2O = an aldehyde + H2O2 + NH4(+)</text>
        <dbReference type="Rhea" id="RHEA:16153"/>
        <dbReference type="ChEBI" id="CHEBI:15377"/>
        <dbReference type="ChEBI" id="CHEBI:15379"/>
        <dbReference type="ChEBI" id="CHEBI:16240"/>
        <dbReference type="ChEBI" id="CHEBI:17478"/>
        <dbReference type="ChEBI" id="CHEBI:28938"/>
        <dbReference type="ChEBI" id="CHEBI:228804"/>
        <dbReference type="EC" id="1.4.3.21"/>
    </reaction>
</comment>
<keyword evidence="9 15" id="KW-0186">Copper</keyword>
<dbReference type="Gene3D" id="3.10.450.40">
    <property type="match status" value="2"/>
</dbReference>
<comment type="cofactor">
    <cofactor evidence="15">
        <name>Cu cation</name>
        <dbReference type="ChEBI" id="CHEBI:23378"/>
    </cofactor>
    <text evidence="15">Contains 1 topaquinone per subunit.</text>
</comment>
<evidence type="ECO:0000256" key="3">
    <source>
        <dbReference type="ARBA" id="ARBA00001947"/>
    </source>
</evidence>
<feature type="domain" description="Copper amine oxidase catalytic" evidence="16">
    <location>
        <begin position="237"/>
        <end position="643"/>
    </location>
</feature>
<dbReference type="InterPro" id="IPR015800">
    <property type="entry name" value="Cu_amine_oxidase_N2"/>
</dbReference>
<dbReference type="Pfam" id="PF02728">
    <property type="entry name" value="Cu_amine_oxidN3"/>
    <property type="match status" value="1"/>
</dbReference>
<dbReference type="PANTHER" id="PTHR10638:SF86">
    <property type="entry name" value="COPPER AMINE OXIDASE 1-RELATED"/>
    <property type="match status" value="1"/>
</dbReference>
<evidence type="ECO:0000256" key="14">
    <source>
        <dbReference type="PIRSR" id="PIRSR600269-51"/>
    </source>
</evidence>
<dbReference type="GO" id="GO:0048038">
    <property type="term" value="F:quinone binding"/>
    <property type="evidence" value="ECO:0007669"/>
    <property type="project" value="InterPro"/>
</dbReference>
<dbReference type="Gene3D" id="2.70.98.20">
    <property type="entry name" value="Copper amine oxidase, catalytic domain"/>
    <property type="match status" value="1"/>
</dbReference>
<evidence type="ECO:0000256" key="9">
    <source>
        <dbReference type="ARBA" id="ARBA00023008"/>
    </source>
</evidence>
<feature type="active site" description="Proton acceptor" evidence="13">
    <location>
        <position position="312"/>
    </location>
</feature>
<evidence type="ECO:0000256" key="13">
    <source>
        <dbReference type="PIRSR" id="PIRSR600269-50"/>
    </source>
</evidence>
<dbReference type="InterPro" id="IPR016182">
    <property type="entry name" value="Cu_amine_oxidase_N-reg"/>
</dbReference>
<keyword evidence="6 15" id="KW-0479">Metal-binding</keyword>
<dbReference type="OrthoDB" id="5379943at2759"/>
<feature type="domain" description="Copper amine oxidase N3-terminal" evidence="18">
    <location>
        <begin position="107"/>
        <end position="197"/>
    </location>
</feature>
<dbReference type="GO" id="GO:0008131">
    <property type="term" value="F:primary methylamine oxidase activity"/>
    <property type="evidence" value="ECO:0007669"/>
    <property type="project" value="UniProtKB-EC"/>
</dbReference>
<evidence type="ECO:0000256" key="10">
    <source>
        <dbReference type="ARBA" id="ARBA00023157"/>
    </source>
</evidence>
<dbReference type="PANTHER" id="PTHR10638">
    <property type="entry name" value="COPPER AMINE OXIDASE"/>
    <property type="match status" value="1"/>
</dbReference>
<evidence type="ECO:0000256" key="2">
    <source>
        <dbReference type="ARBA" id="ARBA00001936"/>
    </source>
</evidence>
<comment type="similarity">
    <text evidence="4 15">Belongs to the copper/topaquinone oxidase family.</text>
</comment>
<dbReference type="PROSITE" id="PS01165">
    <property type="entry name" value="COPPER_AMINE_OXID_2"/>
    <property type="match status" value="1"/>
</dbReference>
<dbReference type="InterPro" id="IPR049947">
    <property type="entry name" value="Cu_Am_Ox_Cu-bd"/>
</dbReference>
<dbReference type="Pfam" id="PF02727">
    <property type="entry name" value="Cu_amine_oxidN2"/>
    <property type="match status" value="1"/>
</dbReference>
<dbReference type="GO" id="GO:0005507">
    <property type="term" value="F:copper ion binding"/>
    <property type="evidence" value="ECO:0007669"/>
    <property type="project" value="InterPro"/>
</dbReference>
<organism evidence="19 20">
    <name type="scientific">Mortierella isabellina</name>
    <name type="common">Filamentous fungus</name>
    <name type="synonym">Umbelopsis isabellina</name>
    <dbReference type="NCBI Taxonomy" id="91625"/>
    <lineage>
        <taxon>Eukaryota</taxon>
        <taxon>Fungi</taxon>
        <taxon>Fungi incertae sedis</taxon>
        <taxon>Mucoromycota</taxon>
        <taxon>Mucoromycotina</taxon>
        <taxon>Umbelopsidomycetes</taxon>
        <taxon>Umbelopsidales</taxon>
        <taxon>Umbelopsidaceae</taxon>
        <taxon>Umbelopsis</taxon>
    </lineage>
</organism>
<feature type="modified residue" description="2',4',5'-topaquinone" evidence="14">
    <location>
        <position position="396"/>
    </location>
</feature>
<dbReference type="EMBL" id="JAEPQZ010000011">
    <property type="protein sequence ID" value="KAG2175688.1"/>
    <property type="molecule type" value="Genomic_DNA"/>
</dbReference>
<comment type="cofactor">
    <cofactor evidence="1">
        <name>Cu cation</name>
        <dbReference type="ChEBI" id="CHEBI:23378"/>
    </cofactor>
</comment>
<dbReference type="InterPro" id="IPR000269">
    <property type="entry name" value="Cu_amine_oxidase"/>
</dbReference>
<proteinExistence type="inferred from homology"/>
<sequence length="676" mass="76619">MPCTKSTSKPHPLDSLSTDEVIQTAKLIRESKEDSKFVFNTITLREPPKDIMMAYLGWDKETPKPETVERESFVIIIERPSGKVYEAIVSLTDNKVKSWMHMEGVQPIITFDEMAEVEELINKDPKVAAECAELGITDMSKVYSDPWAIGRHVDGAEKRVMQGLMYYRLSEDDNQYAHPLDFVPIIDLNQMKVIDIERIAPRDSKFKRPTIPMEPHNFYPEFLGEENLRKDIKPLIVQQPEGVSFKVDGNEIDWQKWNLRISFNYREGLVLHNLNYQDGDEKRPLFYRMSLSEMVVPYAEPGAPHYRKHAFDVGEYGLGLSTNSLALGCDCLGTIHYFDAVFNDASGRPFVVPNAVCLHEEDHGILFKHTEYRNGRAHTVRGRRLVISHIVTVANYDYACYWHLYQDGTINYEIKATGEVNTHVLAEDETPGPYGTMVAPQINAQHHQHFFTMRIDPMVDGLKNSIAQVDVQAVEEPVGHPNNMYGNGFYPKTTVYKDTLEAQASSNFDTARFWKIINPNKLNPRSKDPVGFKVVTHSNSPLFAKPGSIVHDRAGFASKTVWATPYEEDKLFAGGFYCNQANGEDSLPQWTKESKSVENTDIVMWYTFGVTHLVRVEDFPIMPVESCGFSMKPSNFFTCNPALDVPPTTKSINKSVHAFKSDDDDSCCNKSAPIAA</sequence>
<dbReference type="FunFam" id="3.10.450.40:FF:000014">
    <property type="entry name" value="Peroxisomal primary amine oxidase"/>
    <property type="match status" value="1"/>
</dbReference>
<feature type="domain" description="Copper amine oxidase N2-terminal" evidence="17">
    <location>
        <begin position="11"/>
        <end position="101"/>
    </location>
</feature>
<evidence type="ECO:0000256" key="7">
    <source>
        <dbReference type="ARBA" id="ARBA00022772"/>
    </source>
</evidence>
<dbReference type="InterPro" id="IPR015798">
    <property type="entry name" value="Cu_amine_oxidase_C"/>
</dbReference>